<accession>A0A5N6I6W7</accession>
<dbReference type="Proteomes" id="UP000325579">
    <property type="component" value="Unassembled WGS sequence"/>
</dbReference>
<protein>
    <submittedName>
        <fullName evidence="1">Uncharacterized protein</fullName>
    </submittedName>
</protein>
<evidence type="ECO:0000313" key="1">
    <source>
        <dbReference type="EMBL" id="KAE8406970.1"/>
    </source>
</evidence>
<dbReference type="AlphaFoldDB" id="A0A5N6I6W7"/>
<dbReference type="RefSeq" id="XP_031944289.1">
    <property type="nucleotide sequence ID" value="XM_032081205.1"/>
</dbReference>
<reference evidence="1 2" key="1">
    <citation type="submission" date="2019-04" db="EMBL/GenBank/DDBJ databases">
        <authorList>
            <consortium name="DOE Joint Genome Institute"/>
            <person name="Mondo S."/>
            <person name="Kjaerbolling I."/>
            <person name="Vesth T."/>
            <person name="Frisvad J.C."/>
            <person name="Nybo J.L."/>
            <person name="Theobald S."/>
            <person name="Kildgaard S."/>
            <person name="Isbrandt T."/>
            <person name="Kuo A."/>
            <person name="Sato A."/>
            <person name="Lyhne E.K."/>
            <person name="Kogle M.E."/>
            <person name="Wiebenga A."/>
            <person name="Kun R.S."/>
            <person name="Lubbers R.J."/>
            <person name="Makela M.R."/>
            <person name="Barry K."/>
            <person name="Chovatia M."/>
            <person name="Clum A."/>
            <person name="Daum C."/>
            <person name="Haridas S."/>
            <person name="He G."/>
            <person name="LaButti K."/>
            <person name="Lipzen A."/>
            <person name="Riley R."/>
            <person name="Salamov A."/>
            <person name="Simmons B.A."/>
            <person name="Magnuson J.K."/>
            <person name="Henrissat B."/>
            <person name="Mortensen U.H."/>
            <person name="Larsen T.O."/>
            <person name="Devries R.P."/>
            <person name="Grigoriev I.V."/>
            <person name="Machida M."/>
            <person name="Baker S.E."/>
            <person name="Andersen M.R."/>
            <person name="Cantor M.N."/>
            <person name="Hua S.X."/>
        </authorList>
    </citation>
    <scope>NUCLEOTIDE SEQUENCE [LARGE SCALE GENOMIC DNA]</scope>
    <source>
        <strain evidence="1 2">CBS 119388</strain>
    </source>
</reference>
<gene>
    <name evidence="1" type="ORF">BDV37DRAFT_241586</name>
</gene>
<dbReference type="EMBL" id="ML736750">
    <property type="protein sequence ID" value="KAE8406970.1"/>
    <property type="molecule type" value="Genomic_DNA"/>
</dbReference>
<organism evidence="1 2">
    <name type="scientific">Aspergillus pseudonomiae</name>
    <dbReference type="NCBI Taxonomy" id="1506151"/>
    <lineage>
        <taxon>Eukaryota</taxon>
        <taxon>Fungi</taxon>
        <taxon>Dikarya</taxon>
        <taxon>Ascomycota</taxon>
        <taxon>Pezizomycotina</taxon>
        <taxon>Eurotiomycetes</taxon>
        <taxon>Eurotiomycetidae</taxon>
        <taxon>Eurotiales</taxon>
        <taxon>Aspergillaceae</taxon>
        <taxon>Aspergillus</taxon>
        <taxon>Aspergillus subgen. Circumdati</taxon>
    </lineage>
</organism>
<name>A0A5N6I6W7_9EURO</name>
<sequence>MDQFESLVADRTAISLRRNGPSVFYHVLPAYSLLTVVHLLLWTVMQVPGRIRNWAMIQVPAMI</sequence>
<accession>A0A5N7DKL0</accession>
<keyword evidence="2" id="KW-1185">Reference proteome</keyword>
<dbReference type="GeneID" id="43665896"/>
<proteinExistence type="predicted"/>
<evidence type="ECO:0000313" key="2">
    <source>
        <dbReference type="Proteomes" id="UP000325579"/>
    </source>
</evidence>